<dbReference type="CDD" id="cd14667">
    <property type="entry name" value="3D_containing_proteins"/>
    <property type="match status" value="1"/>
</dbReference>
<evidence type="ECO:0000313" key="6">
    <source>
        <dbReference type="Proteomes" id="UP000267017"/>
    </source>
</evidence>
<accession>A0A3P3TB31</accession>
<keyword evidence="3" id="KW-0472">Membrane</keyword>
<organism evidence="5 6">
    <name type="scientific">Paenibacillus oralis</name>
    <dbReference type="NCBI Taxonomy" id="2490856"/>
    <lineage>
        <taxon>Bacteria</taxon>
        <taxon>Bacillati</taxon>
        <taxon>Bacillota</taxon>
        <taxon>Bacilli</taxon>
        <taxon>Bacillales</taxon>
        <taxon>Paenibacillaceae</taxon>
        <taxon>Paenibacillus</taxon>
    </lineage>
</organism>
<feature type="region of interest" description="Disordered" evidence="2">
    <location>
        <begin position="187"/>
        <end position="213"/>
    </location>
</feature>
<gene>
    <name evidence="5" type="ORF">EHV15_34655</name>
</gene>
<proteinExistence type="predicted"/>
<keyword evidence="6" id="KW-1185">Reference proteome</keyword>
<keyword evidence="3" id="KW-0812">Transmembrane</keyword>
<dbReference type="Gene3D" id="2.20.230.10">
    <property type="entry name" value="Resuscitation-promoting factor rpfb"/>
    <property type="match status" value="1"/>
</dbReference>
<evidence type="ECO:0000256" key="1">
    <source>
        <dbReference type="ARBA" id="ARBA00022729"/>
    </source>
</evidence>
<evidence type="ECO:0000256" key="3">
    <source>
        <dbReference type="SAM" id="Phobius"/>
    </source>
</evidence>
<dbReference type="Pfam" id="PF03990">
    <property type="entry name" value="DUF348"/>
    <property type="match status" value="1"/>
</dbReference>
<dbReference type="GO" id="GO:0009254">
    <property type="term" value="P:peptidoglycan turnover"/>
    <property type="evidence" value="ECO:0007669"/>
    <property type="project" value="InterPro"/>
</dbReference>
<evidence type="ECO:0000313" key="5">
    <source>
        <dbReference type="EMBL" id="RRJ54739.1"/>
    </source>
</evidence>
<dbReference type="Gene3D" id="2.40.40.10">
    <property type="entry name" value="RlpA-like domain"/>
    <property type="match status" value="1"/>
</dbReference>
<dbReference type="PANTHER" id="PTHR39160">
    <property type="entry name" value="CELL WALL-BINDING PROTEIN YOCH"/>
    <property type="match status" value="1"/>
</dbReference>
<feature type="transmembrane region" description="Helical" evidence="3">
    <location>
        <begin position="9"/>
        <end position="29"/>
    </location>
</feature>
<evidence type="ECO:0000259" key="4">
    <source>
        <dbReference type="PROSITE" id="PS51109"/>
    </source>
</evidence>
<dbReference type="GO" id="GO:0019867">
    <property type="term" value="C:outer membrane"/>
    <property type="evidence" value="ECO:0007669"/>
    <property type="project" value="InterPro"/>
</dbReference>
<dbReference type="GO" id="GO:0004553">
    <property type="term" value="F:hydrolase activity, hydrolyzing O-glycosyl compounds"/>
    <property type="evidence" value="ECO:0007669"/>
    <property type="project" value="InterPro"/>
</dbReference>
<dbReference type="Pfam" id="PF07501">
    <property type="entry name" value="G5"/>
    <property type="match status" value="1"/>
</dbReference>
<dbReference type="InterPro" id="IPR007137">
    <property type="entry name" value="DUF348"/>
</dbReference>
<protein>
    <submittedName>
        <fullName evidence="5">DUF348 domain-containing protein</fullName>
    </submittedName>
</protein>
<dbReference type="InterPro" id="IPR051933">
    <property type="entry name" value="Resuscitation_pf_RpfB"/>
</dbReference>
<evidence type="ECO:0000256" key="2">
    <source>
        <dbReference type="SAM" id="MobiDB-lite"/>
    </source>
</evidence>
<dbReference type="SUPFAM" id="SSF50685">
    <property type="entry name" value="Barwin-like endoglucanases"/>
    <property type="match status" value="1"/>
</dbReference>
<dbReference type="InterPro" id="IPR036908">
    <property type="entry name" value="RlpA-like_sf"/>
</dbReference>
<comment type="caution">
    <text evidence="5">The sequence shown here is derived from an EMBL/GenBank/DDBJ whole genome shotgun (WGS) entry which is preliminary data.</text>
</comment>
<reference evidence="5 6" key="1">
    <citation type="submission" date="2018-11" db="EMBL/GenBank/DDBJ databases">
        <title>Genome sequencing of Paenibacillus sp. KCOM 3021 (= ChDC PVNT-B20).</title>
        <authorList>
            <person name="Kook J.-K."/>
            <person name="Park S.-N."/>
            <person name="Lim Y.K."/>
        </authorList>
    </citation>
    <scope>NUCLEOTIDE SEQUENCE [LARGE SCALE GENOMIC DNA]</scope>
    <source>
        <strain evidence="5 6">KCOM 3021</strain>
    </source>
</reference>
<dbReference type="InterPro" id="IPR011098">
    <property type="entry name" value="G5_dom"/>
</dbReference>
<name>A0A3P3TB31_9BACL</name>
<dbReference type="AlphaFoldDB" id="A0A3P3TB31"/>
<keyword evidence="3" id="KW-1133">Transmembrane helix</keyword>
<dbReference type="RefSeq" id="WP_128635825.1">
    <property type="nucleotide sequence ID" value="NZ_RRCN01000002.1"/>
</dbReference>
<dbReference type="Pfam" id="PF06725">
    <property type="entry name" value="3D"/>
    <property type="match status" value="1"/>
</dbReference>
<dbReference type="InterPro" id="IPR059180">
    <property type="entry name" value="3D_YorM"/>
</dbReference>
<dbReference type="EMBL" id="RRCN01000002">
    <property type="protein sequence ID" value="RRJ54739.1"/>
    <property type="molecule type" value="Genomic_DNA"/>
</dbReference>
<dbReference type="Proteomes" id="UP000267017">
    <property type="component" value="Unassembled WGS sequence"/>
</dbReference>
<sequence length="336" mass="36927">MYYSKARKLLFSLVIAIPIISALSLLYILQVEGQSNEPQILEKHRVVVMADNQNITVDTHVETVGEVLQQLKIDVGRQDLVEPAALTKLSANTEIRITRISQNESEIIEEIPYTTVKYDDPELLIGQEQVIQEGVSGKERIKKSLRVENGVSVTEKILSRSVIAPYIPRVVAVGTAVSFQPIEPEPVISERNETGAGETIPSPTSQGQTSFPSSKSKVITIGARPVNYEFKLDEVELTAYTAGFESTGKYPGDPEYGITSSGTTVSEGRTVAVDPTVIPMGWWVYIEGVGYRKAEDTGGAIQGKKIDIYIEDLEKVNNFGRKRGNTVYVIGPKKPN</sequence>
<keyword evidence="1" id="KW-0732">Signal</keyword>
<dbReference type="InterPro" id="IPR010611">
    <property type="entry name" value="3D_dom"/>
</dbReference>
<dbReference type="SMART" id="SM01208">
    <property type="entry name" value="G5"/>
    <property type="match status" value="1"/>
</dbReference>
<dbReference type="OrthoDB" id="9798935at2"/>
<dbReference type="PANTHER" id="PTHR39160:SF4">
    <property type="entry name" value="RESUSCITATION-PROMOTING FACTOR RPFB"/>
    <property type="match status" value="1"/>
</dbReference>
<feature type="domain" description="G5" evidence="4">
    <location>
        <begin position="97"/>
        <end position="177"/>
    </location>
</feature>
<dbReference type="PROSITE" id="PS51109">
    <property type="entry name" value="G5"/>
    <property type="match status" value="1"/>
</dbReference>
<feature type="compositionally biased region" description="Polar residues" evidence="2">
    <location>
        <begin position="201"/>
        <end position="213"/>
    </location>
</feature>